<protein>
    <submittedName>
        <fullName evidence="6">Transcriptional regulator, AcrR family</fullName>
    </submittedName>
</protein>
<dbReference type="SUPFAM" id="SSF48498">
    <property type="entry name" value="Tetracyclin repressor-like, C-terminal domain"/>
    <property type="match status" value="1"/>
</dbReference>
<evidence type="ECO:0000259" key="5">
    <source>
        <dbReference type="PROSITE" id="PS50977"/>
    </source>
</evidence>
<name>A0A6M5Z042_9BACT</name>
<feature type="DNA-binding region" description="H-T-H motif" evidence="4">
    <location>
        <begin position="40"/>
        <end position="59"/>
    </location>
</feature>
<dbReference type="Proteomes" id="UP000503447">
    <property type="component" value="Chromosome"/>
</dbReference>
<proteinExistence type="predicted"/>
<dbReference type="InterPro" id="IPR009057">
    <property type="entry name" value="Homeodomain-like_sf"/>
</dbReference>
<dbReference type="Gene3D" id="1.10.357.10">
    <property type="entry name" value="Tetracycline Repressor, domain 2"/>
    <property type="match status" value="1"/>
</dbReference>
<sequence>MTAKRSQPAGRKPRADALRNRERILDVAKQAFARSGAETSLDEIAKQAGVGPGTLYRHFPTRDALLEAVYRTEVDKLAAAEQKLAQDLPPIEALRAWMLLFVDYIAAKKIIAPALNSLVGGQAKVVEASRTQIWAAIRALVTRAIESGDLRKDLDPIDLLGAIVGVAHVPVTPDWEQSARRLVDILVTGSRAVV</sequence>
<accession>A0A6M5Z042</accession>
<dbReference type="EMBL" id="CP053452">
    <property type="protein sequence ID" value="QJW99757.1"/>
    <property type="molecule type" value="Genomic_DNA"/>
</dbReference>
<dbReference type="InterPro" id="IPR049445">
    <property type="entry name" value="TetR_SbtR-like_C"/>
</dbReference>
<organism evidence="6 7">
    <name type="scientific">Frigoriglobus tundricola</name>
    <dbReference type="NCBI Taxonomy" id="2774151"/>
    <lineage>
        <taxon>Bacteria</taxon>
        <taxon>Pseudomonadati</taxon>
        <taxon>Planctomycetota</taxon>
        <taxon>Planctomycetia</taxon>
        <taxon>Gemmatales</taxon>
        <taxon>Gemmataceae</taxon>
        <taxon>Frigoriglobus</taxon>
    </lineage>
</organism>
<feature type="domain" description="HTH tetR-type" evidence="5">
    <location>
        <begin position="18"/>
        <end position="77"/>
    </location>
</feature>
<reference evidence="7" key="1">
    <citation type="submission" date="2020-05" db="EMBL/GenBank/DDBJ databases">
        <title>Frigoriglobus tundricola gen. nov., sp. nov., a psychrotolerant cellulolytic planctomycete of the family Gemmataceae with two divergent copies of 16S rRNA gene.</title>
        <authorList>
            <person name="Kulichevskaya I.S."/>
            <person name="Ivanova A.A."/>
            <person name="Naumoff D.G."/>
            <person name="Beletsky A.V."/>
            <person name="Rijpstra W.I.C."/>
            <person name="Sinninghe Damste J.S."/>
            <person name="Mardanov A.V."/>
            <person name="Ravin N.V."/>
            <person name="Dedysh S.N."/>
        </authorList>
    </citation>
    <scope>NUCLEOTIDE SEQUENCE [LARGE SCALE GENOMIC DNA]</scope>
    <source>
        <strain evidence="7">PL17</strain>
    </source>
</reference>
<dbReference type="Pfam" id="PF21597">
    <property type="entry name" value="TetR_C_43"/>
    <property type="match status" value="1"/>
</dbReference>
<keyword evidence="7" id="KW-1185">Reference proteome</keyword>
<evidence type="ECO:0000256" key="2">
    <source>
        <dbReference type="ARBA" id="ARBA00023125"/>
    </source>
</evidence>
<dbReference type="GO" id="GO:0000976">
    <property type="term" value="F:transcription cis-regulatory region binding"/>
    <property type="evidence" value="ECO:0007669"/>
    <property type="project" value="TreeGrafter"/>
</dbReference>
<gene>
    <name evidence="6" type="ORF">FTUN_7380</name>
</gene>
<dbReference type="InterPro" id="IPR050109">
    <property type="entry name" value="HTH-type_TetR-like_transc_reg"/>
</dbReference>
<evidence type="ECO:0000313" key="7">
    <source>
        <dbReference type="Proteomes" id="UP000503447"/>
    </source>
</evidence>
<dbReference type="PRINTS" id="PR00455">
    <property type="entry name" value="HTHTETR"/>
</dbReference>
<dbReference type="PANTHER" id="PTHR30055">
    <property type="entry name" value="HTH-TYPE TRANSCRIPTIONAL REGULATOR RUTR"/>
    <property type="match status" value="1"/>
</dbReference>
<dbReference type="KEGG" id="ftj:FTUN_7380"/>
<evidence type="ECO:0000256" key="1">
    <source>
        <dbReference type="ARBA" id="ARBA00023015"/>
    </source>
</evidence>
<evidence type="ECO:0000256" key="4">
    <source>
        <dbReference type="PROSITE-ProRule" id="PRU00335"/>
    </source>
</evidence>
<dbReference type="Pfam" id="PF00440">
    <property type="entry name" value="TetR_N"/>
    <property type="match status" value="1"/>
</dbReference>
<dbReference type="InterPro" id="IPR001647">
    <property type="entry name" value="HTH_TetR"/>
</dbReference>
<dbReference type="InterPro" id="IPR036271">
    <property type="entry name" value="Tet_transcr_reg_TetR-rel_C_sf"/>
</dbReference>
<dbReference type="GO" id="GO:0003700">
    <property type="term" value="F:DNA-binding transcription factor activity"/>
    <property type="evidence" value="ECO:0007669"/>
    <property type="project" value="TreeGrafter"/>
</dbReference>
<dbReference type="PANTHER" id="PTHR30055:SF234">
    <property type="entry name" value="HTH-TYPE TRANSCRIPTIONAL REGULATOR BETI"/>
    <property type="match status" value="1"/>
</dbReference>
<dbReference type="RefSeq" id="WP_171474669.1">
    <property type="nucleotide sequence ID" value="NZ_CP053452.2"/>
</dbReference>
<evidence type="ECO:0000313" key="6">
    <source>
        <dbReference type="EMBL" id="QJW99757.1"/>
    </source>
</evidence>
<keyword evidence="2 4" id="KW-0238">DNA-binding</keyword>
<dbReference type="SUPFAM" id="SSF46689">
    <property type="entry name" value="Homeodomain-like"/>
    <property type="match status" value="1"/>
</dbReference>
<keyword evidence="3" id="KW-0804">Transcription</keyword>
<keyword evidence="1" id="KW-0805">Transcription regulation</keyword>
<evidence type="ECO:0000256" key="3">
    <source>
        <dbReference type="ARBA" id="ARBA00023163"/>
    </source>
</evidence>
<dbReference type="AlphaFoldDB" id="A0A6M5Z042"/>
<dbReference type="PROSITE" id="PS50977">
    <property type="entry name" value="HTH_TETR_2"/>
    <property type="match status" value="1"/>
</dbReference>